<keyword evidence="3" id="KW-0411">Iron-sulfur</keyword>
<feature type="domain" description="4Fe-4S ferredoxin-type" evidence="5">
    <location>
        <begin position="154"/>
        <end position="186"/>
    </location>
</feature>
<evidence type="ECO:0000259" key="4">
    <source>
        <dbReference type="PROSITE" id="PS51085"/>
    </source>
</evidence>
<dbReference type="PROSITE" id="PS00198">
    <property type="entry name" value="4FE4S_FER_1"/>
    <property type="match status" value="1"/>
</dbReference>
<protein>
    <recommendedName>
        <fullName evidence="8">4Fe-4S dicluster domain-containing protein</fullName>
    </recommendedName>
</protein>
<dbReference type="PROSITE" id="PS51085">
    <property type="entry name" value="2FE2S_FER_2"/>
    <property type="match status" value="1"/>
</dbReference>
<keyword evidence="2" id="KW-0408">Iron</keyword>
<dbReference type="GO" id="GO:0042773">
    <property type="term" value="P:ATP synthesis coupled electron transport"/>
    <property type="evidence" value="ECO:0007669"/>
    <property type="project" value="InterPro"/>
</dbReference>
<evidence type="ECO:0000313" key="6">
    <source>
        <dbReference type="EMBL" id="RJP69013.1"/>
    </source>
</evidence>
<dbReference type="EMBL" id="QZKI01000087">
    <property type="protein sequence ID" value="RJP69013.1"/>
    <property type="molecule type" value="Genomic_DNA"/>
</dbReference>
<evidence type="ECO:0000256" key="1">
    <source>
        <dbReference type="ARBA" id="ARBA00022723"/>
    </source>
</evidence>
<dbReference type="SUPFAM" id="SSF54862">
    <property type="entry name" value="4Fe-4S ferredoxins"/>
    <property type="match status" value="1"/>
</dbReference>
<evidence type="ECO:0000256" key="3">
    <source>
        <dbReference type="ARBA" id="ARBA00023014"/>
    </source>
</evidence>
<dbReference type="GO" id="GO:0046872">
    <property type="term" value="F:metal ion binding"/>
    <property type="evidence" value="ECO:0007669"/>
    <property type="project" value="UniProtKB-KW"/>
</dbReference>
<dbReference type="GO" id="GO:0051536">
    <property type="term" value="F:iron-sulfur cluster binding"/>
    <property type="evidence" value="ECO:0007669"/>
    <property type="project" value="UniProtKB-KW"/>
</dbReference>
<name>A0A419EWG6_9BACT</name>
<dbReference type="AlphaFoldDB" id="A0A419EWG6"/>
<evidence type="ECO:0000313" key="7">
    <source>
        <dbReference type="Proteomes" id="UP000285961"/>
    </source>
</evidence>
<dbReference type="Pfam" id="PF13510">
    <property type="entry name" value="Fer2_4"/>
    <property type="match status" value="1"/>
</dbReference>
<evidence type="ECO:0000256" key="2">
    <source>
        <dbReference type="ARBA" id="ARBA00023004"/>
    </source>
</evidence>
<dbReference type="GO" id="GO:0008137">
    <property type="term" value="F:NADH dehydrogenase (ubiquinone) activity"/>
    <property type="evidence" value="ECO:0007669"/>
    <property type="project" value="InterPro"/>
</dbReference>
<dbReference type="GO" id="GO:0016020">
    <property type="term" value="C:membrane"/>
    <property type="evidence" value="ECO:0007669"/>
    <property type="project" value="InterPro"/>
</dbReference>
<sequence length="221" mass="23654">MVELTIDGVRTTVPRGTTVLEAARSMGIVIPTLCYDPGLTPYGACRLCIVEVVKGKRSSLEASCTLPAFDGQVIVTNSERVKKARKIIIELLLSTCPTSKKLQDLASNFGVNEVRFKIKDKGCILCGLCVRYCKEQMQSGGIGFVGRGTSRRVGTAFGDTPDECRNCGGCEWICPVCERACTADSLMNGLCGGCQNYAPVETCTVCIGCSESVGARGHKVY</sequence>
<dbReference type="InterPro" id="IPR017896">
    <property type="entry name" value="4Fe4S_Fe-S-bd"/>
</dbReference>
<reference evidence="6 7" key="1">
    <citation type="journal article" date="2017" name="ISME J.">
        <title>Energy and carbon metabolisms in a deep terrestrial subsurface fluid microbial community.</title>
        <authorList>
            <person name="Momper L."/>
            <person name="Jungbluth S.P."/>
            <person name="Lee M.D."/>
            <person name="Amend J.P."/>
        </authorList>
    </citation>
    <scope>NUCLEOTIDE SEQUENCE [LARGE SCALE GENOMIC DNA]</scope>
    <source>
        <strain evidence="6">SURF_17</strain>
    </source>
</reference>
<dbReference type="SUPFAM" id="SSF54292">
    <property type="entry name" value="2Fe-2S ferredoxin-like"/>
    <property type="match status" value="1"/>
</dbReference>
<dbReference type="PROSITE" id="PS51379">
    <property type="entry name" value="4FE4S_FER_2"/>
    <property type="match status" value="1"/>
</dbReference>
<gene>
    <name evidence="6" type="ORF">C4532_11715</name>
</gene>
<dbReference type="InterPro" id="IPR001041">
    <property type="entry name" value="2Fe-2S_ferredoxin-type"/>
</dbReference>
<dbReference type="PROSITE" id="PS00641">
    <property type="entry name" value="COMPLEX1_75K_1"/>
    <property type="match status" value="1"/>
</dbReference>
<dbReference type="Gene3D" id="3.10.20.740">
    <property type="match status" value="1"/>
</dbReference>
<dbReference type="InterPro" id="IPR000283">
    <property type="entry name" value="NADH_UbQ_OxRdtase_75kDa_su_CS"/>
</dbReference>
<feature type="domain" description="2Fe-2S ferredoxin-type" evidence="4">
    <location>
        <begin position="1"/>
        <end position="80"/>
    </location>
</feature>
<dbReference type="InterPro" id="IPR017900">
    <property type="entry name" value="4Fe4S_Fe_S_CS"/>
</dbReference>
<proteinExistence type="predicted"/>
<evidence type="ECO:0008006" key="8">
    <source>
        <dbReference type="Google" id="ProtNLM"/>
    </source>
</evidence>
<dbReference type="CDD" id="cd00207">
    <property type="entry name" value="fer2"/>
    <property type="match status" value="1"/>
</dbReference>
<dbReference type="InterPro" id="IPR036010">
    <property type="entry name" value="2Fe-2S_ferredoxin-like_sf"/>
</dbReference>
<evidence type="ECO:0000259" key="5">
    <source>
        <dbReference type="PROSITE" id="PS51379"/>
    </source>
</evidence>
<dbReference type="Proteomes" id="UP000285961">
    <property type="component" value="Unassembled WGS sequence"/>
</dbReference>
<comment type="caution">
    <text evidence="6">The sequence shown here is derived from an EMBL/GenBank/DDBJ whole genome shotgun (WGS) entry which is preliminary data.</text>
</comment>
<keyword evidence="1" id="KW-0479">Metal-binding</keyword>
<accession>A0A419EWG6</accession>
<organism evidence="6 7">
    <name type="scientific">Candidatus Abyssobacteria bacterium SURF_17</name>
    <dbReference type="NCBI Taxonomy" id="2093361"/>
    <lineage>
        <taxon>Bacteria</taxon>
        <taxon>Pseudomonadati</taxon>
        <taxon>Candidatus Hydrogenedentota</taxon>
        <taxon>Candidatus Abyssobacteria</taxon>
    </lineage>
</organism>